<accession>A0A177A5D7</accession>
<dbReference type="RefSeq" id="XP_024322668.1">
    <property type="nucleotide sequence ID" value="XM_024468400.1"/>
</dbReference>
<dbReference type="VEuPathDB" id="FungiDB:GMDG_08066"/>
<sequence length="62" mass="7048">MSQIYGHKSNSYDSIRLDGTSRLIIGDTFRTTVFQQPAAPLPVPKQHFNVILPRAQNFVDEM</sequence>
<dbReference type="Proteomes" id="UP000077154">
    <property type="component" value="Unassembled WGS sequence"/>
</dbReference>
<protein>
    <submittedName>
        <fullName evidence="1">Uncharacterized protein</fullName>
    </submittedName>
</protein>
<dbReference type="EMBL" id="KV441400">
    <property type="protein sequence ID" value="OAF57378.1"/>
    <property type="molecule type" value="Genomic_DNA"/>
</dbReference>
<name>A0A177A5D7_9PEZI</name>
<evidence type="ECO:0000313" key="1">
    <source>
        <dbReference type="EMBL" id="OAF57378.1"/>
    </source>
</evidence>
<dbReference type="AlphaFoldDB" id="A0A177A5D7"/>
<dbReference type="GeneID" id="36287842"/>
<gene>
    <name evidence="1" type="ORF">VC83_04772</name>
</gene>
<reference evidence="1" key="1">
    <citation type="submission" date="2016-03" db="EMBL/GenBank/DDBJ databases">
        <title>Updated assembly of Pseudogymnoascus destructans, the fungus causing white-nose syndrome of bats.</title>
        <authorList>
            <person name="Palmer J.M."/>
            <person name="Drees K.P."/>
            <person name="Foster J.T."/>
            <person name="Lindner D.L."/>
        </authorList>
    </citation>
    <scope>NUCLEOTIDE SEQUENCE [LARGE SCALE GENOMIC DNA]</scope>
    <source>
        <strain evidence="1">20631-21</strain>
    </source>
</reference>
<proteinExistence type="predicted"/>
<organism evidence="1">
    <name type="scientific">Pseudogymnoascus destructans</name>
    <dbReference type="NCBI Taxonomy" id="655981"/>
    <lineage>
        <taxon>Eukaryota</taxon>
        <taxon>Fungi</taxon>
        <taxon>Dikarya</taxon>
        <taxon>Ascomycota</taxon>
        <taxon>Pezizomycotina</taxon>
        <taxon>Leotiomycetes</taxon>
        <taxon>Thelebolales</taxon>
        <taxon>Thelebolaceae</taxon>
        <taxon>Pseudogymnoascus</taxon>
    </lineage>
</organism>